<dbReference type="AlphaFoldDB" id="A0AA88AVG6"/>
<organism evidence="2 3">
    <name type="scientific">Ficus carica</name>
    <name type="common">Common fig</name>
    <dbReference type="NCBI Taxonomy" id="3494"/>
    <lineage>
        <taxon>Eukaryota</taxon>
        <taxon>Viridiplantae</taxon>
        <taxon>Streptophyta</taxon>
        <taxon>Embryophyta</taxon>
        <taxon>Tracheophyta</taxon>
        <taxon>Spermatophyta</taxon>
        <taxon>Magnoliopsida</taxon>
        <taxon>eudicotyledons</taxon>
        <taxon>Gunneridae</taxon>
        <taxon>Pentapetalae</taxon>
        <taxon>rosids</taxon>
        <taxon>fabids</taxon>
        <taxon>Rosales</taxon>
        <taxon>Moraceae</taxon>
        <taxon>Ficeae</taxon>
        <taxon>Ficus</taxon>
    </lineage>
</organism>
<feature type="compositionally biased region" description="Basic residues" evidence="1">
    <location>
        <begin position="1"/>
        <end position="12"/>
    </location>
</feature>
<accession>A0AA88AVG6</accession>
<reference evidence="2" key="1">
    <citation type="submission" date="2023-07" db="EMBL/GenBank/DDBJ databases">
        <title>draft genome sequence of fig (Ficus carica).</title>
        <authorList>
            <person name="Takahashi T."/>
            <person name="Nishimura K."/>
        </authorList>
    </citation>
    <scope>NUCLEOTIDE SEQUENCE</scope>
</reference>
<protein>
    <submittedName>
        <fullName evidence="2">Uncharacterized protein</fullName>
    </submittedName>
</protein>
<name>A0AA88AVG6_FICCA</name>
<proteinExistence type="predicted"/>
<feature type="region of interest" description="Disordered" evidence="1">
    <location>
        <begin position="1"/>
        <end position="98"/>
    </location>
</feature>
<dbReference type="EMBL" id="BTGU01000030">
    <property type="protein sequence ID" value="GMN49236.1"/>
    <property type="molecule type" value="Genomic_DNA"/>
</dbReference>
<gene>
    <name evidence="2" type="ORF">TIFTF001_018403</name>
</gene>
<comment type="caution">
    <text evidence="2">The sequence shown here is derived from an EMBL/GenBank/DDBJ whole genome shotgun (WGS) entry which is preliminary data.</text>
</comment>
<sequence length="98" mass="9442">MGGPRAGKRERRREREGGGTIPVGGVPGGGVGVAGEPGGMGQGGLWGRARGGYRGSGSGGPGLGGGRPGLGPVAGGGPAFVAGGDKVTGDGEDFWWKW</sequence>
<evidence type="ECO:0000313" key="2">
    <source>
        <dbReference type="EMBL" id="GMN49236.1"/>
    </source>
</evidence>
<evidence type="ECO:0000313" key="3">
    <source>
        <dbReference type="Proteomes" id="UP001187192"/>
    </source>
</evidence>
<dbReference type="Proteomes" id="UP001187192">
    <property type="component" value="Unassembled WGS sequence"/>
</dbReference>
<keyword evidence="3" id="KW-1185">Reference proteome</keyword>
<evidence type="ECO:0000256" key="1">
    <source>
        <dbReference type="SAM" id="MobiDB-lite"/>
    </source>
</evidence>
<feature type="compositionally biased region" description="Gly residues" evidence="1">
    <location>
        <begin position="18"/>
        <end position="78"/>
    </location>
</feature>